<keyword evidence="2" id="KW-1185">Reference proteome</keyword>
<name>A0AAD5WDI6_PARTN</name>
<sequence>MKVSVTIACNKLLVPENATKVDRVSLIIQQKKTAEPYMHRVLNEGAETQSTTLLHGDLQEVFKEVLITIE</sequence>
<organism evidence="1 2">
    <name type="scientific">Parelaphostrongylus tenuis</name>
    <name type="common">Meningeal worm</name>
    <dbReference type="NCBI Taxonomy" id="148309"/>
    <lineage>
        <taxon>Eukaryota</taxon>
        <taxon>Metazoa</taxon>
        <taxon>Ecdysozoa</taxon>
        <taxon>Nematoda</taxon>
        <taxon>Chromadorea</taxon>
        <taxon>Rhabditida</taxon>
        <taxon>Rhabditina</taxon>
        <taxon>Rhabditomorpha</taxon>
        <taxon>Strongyloidea</taxon>
        <taxon>Metastrongylidae</taxon>
        <taxon>Parelaphostrongylus</taxon>
    </lineage>
</organism>
<evidence type="ECO:0000313" key="2">
    <source>
        <dbReference type="Proteomes" id="UP001196413"/>
    </source>
</evidence>
<reference evidence="1" key="1">
    <citation type="submission" date="2021-06" db="EMBL/GenBank/DDBJ databases">
        <title>Parelaphostrongylus tenuis whole genome reference sequence.</title>
        <authorList>
            <person name="Garwood T.J."/>
            <person name="Larsen P.A."/>
            <person name="Fountain-Jones N.M."/>
            <person name="Garbe J.R."/>
            <person name="Macchietto M.G."/>
            <person name="Kania S.A."/>
            <person name="Gerhold R.W."/>
            <person name="Richards J.E."/>
            <person name="Wolf T.M."/>
        </authorList>
    </citation>
    <scope>NUCLEOTIDE SEQUENCE</scope>
    <source>
        <strain evidence="1">MNPRO001-30</strain>
        <tissue evidence="1">Meninges</tissue>
    </source>
</reference>
<proteinExistence type="predicted"/>
<dbReference type="Proteomes" id="UP001196413">
    <property type="component" value="Unassembled WGS sequence"/>
</dbReference>
<accession>A0AAD5WDI6</accession>
<dbReference type="EMBL" id="JAHQIW010005499">
    <property type="protein sequence ID" value="KAJ1366263.1"/>
    <property type="molecule type" value="Genomic_DNA"/>
</dbReference>
<evidence type="ECO:0000313" key="1">
    <source>
        <dbReference type="EMBL" id="KAJ1366263.1"/>
    </source>
</evidence>
<protein>
    <submittedName>
        <fullName evidence="1">Uncharacterized protein</fullName>
    </submittedName>
</protein>
<gene>
    <name evidence="1" type="ORF">KIN20_026877</name>
</gene>
<comment type="caution">
    <text evidence="1">The sequence shown here is derived from an EMBL/GenBank/DDBJ whole genome shotgun (WGS) entry which is preliminary data.</text>
</comment>
<dbReference type="AlphaFoldDB" id="A0AAD5WDI6"/>